<organism evidence="3">
    <name type="scientific">Planktothricoides raciborskii GIHE-MW2</name>
    <dbReference type="NCBI Taxonomy" id="2792601"/>
    <lineage>
        <taxon>Bacteria</taxon>
        <taxon>Bacillati</taxon>
        <taxon>Cyanobacteriota</taxon>
        <taxon>Cyanophyceae</taxon>
        <taxon>Oscillatoriophycideae</taxon>
        <taxon>Oscillatoriales</taxon>
        <taxon>Oscillatoriaceae</taxon>
        <taxon>Planktothricoides</taxon>
    </lineage>
</organism>
<keyword evidence="1" id="KW-0812">Transmembrane</keyword>
<gene>
    <name evidence="3" type="ORF">ABWT76_002402</name>
</gene>
<dbReference type="PANTHER" id="PTHR30032">
    <property type="entry name" value="N-ACETYLMURAMOYL-L-ALANINE AMIDASE-RELATED"/>
    <property type="match status" value="1"/>
</dbReference>
<dbReference type="InterPro" id="IPR051922">
    <property type="entry name" value="Bact_Sporulation_Assoc"/>
</dbReference>
<evidence type="ECO:0000259" key="2">
    <source>
        <dbReference type="Pfam" id="PF08486"/>
    </source>
</evidence>
<sequence>MQKSSHHQDPYQDRYQNQSFLFLFVRVRLSKPRGSQHFLTLPRQRNRRLNKWLTGFGTSAIAVFCLLGFTGEFGWTQTSQDIELEVGVVQRFGRQPTDQIILKATEGDRLTLTFLAGDRTPQTVQTPEVTLKISQQPLTESILEERLVLSNHRSFENAEAKANKLRQKGLQVEIAQPGSWQVWAKREVYQTPLLRRLLLVSLPAEIAKTAFLDTGLQNQQLTVTWQLNGYSYHRRELEITAGKGLIQVSRSKNDRDRRLYPGKLRIQPNAHGNFTLVNQVALETYLRGVVPHEVGADAPNAALEAQAIIARTYVLRNLRRFAVDDYQICADTQCQVYKGIGESWEPADQAIAATAGKVLTYNNELVDALYSSTTGGITAPFSDMWDGSDRPYLQAVIDSVSNIWDLSKMNLSSEENFRKFISLQKGFNEEDWDGLFRWRETSLMAKLNQDLRKYLERQKHPFVNFKTIQLLEVVERSPAGRAIALKVTTDMGHLLLRKDEILQAFYAPLSTLFYLEPIYGADKTLKGYVFVGGGFGHGVGLSQTGSHRLADLGWSSDRILKFYYPGSELQPINDGIVFWQDPDPQSSNP</sequence>
<proteinExistence type="predicted"/>
<dbReference type="PANTHER" id="PTHR30032:SF4">
    <property type="entry name" value="AMIDASE ENHANCER"/>
    <property type="match status" value="1"/>
</dbReference>
<evidence type="ECO:0000313" key="3">
    <source>
        <dbReference type="EMBL" id="XCM39469.1"/>
    </source>
</evidence>
<dbReference type="InterPro" id="IPR013693">
    <property type="entry name" value="SpoIID/LytB_N"/>
</dbReference>
<name>A0AAU8JM33_9CYAN</name>
<keyword evidence="1" id="KW-0472">Membrane</keyword>
<dbReference type="EMBL" id="CP159837">
    <property type="protein sequence ID" value="XCM39469.1"/>
    <property type="molecule type" value="Genomic_DNA"/>
</dbReference>
<dbReference type="Pfam" id="PF08486">
    <property type="entry name" value="SpoIID"/>
    <property type="match status" value="1"/>
</dbReference>
<keyword evidence="1" id="KW-1133">Transmembrane helix</keyword>
<dbReference type="GO" id="GO:0030288">
    <property type="term" value="C:outer membrane-bounded periplasmic space"/>
    <property type="evidence" value="ECO:0007669"/>
    <property type="project" value="TreeGrafter"/>
</dbReference>
<reference evidence="3" key="1">
    <citation type="submission" date="2024-07" db="EMBL/GenBank/DDBJ databases">
        <authorList>
            <person name="Kim Y.J."/>
            <person name="Jeong J.Y."/>
        </authorList>
    </citation>
    <scope>NUCLEOTIDE SEQUENCE</scope>
    <source>
        <strain evidence="3">GIHE-MW2</strain>
    </source>
</reference>
<dbReference type="AlphaFoldDB" id="A0AAU8JM33"/>
<dbReference type="RefSeq" id="WP_354636179.1">
    <property type="nucleotide sequence ID" value="NZ_CP159837.1"/>
</dbReference>
<accession>A0AAU8JM33</accession>
<protein>
    <submittedName>
        <fullName evidence="3">SpoIID/LytB domain-containing protein</fullName>
    </submittedName>
</protein>
<dbReference type="InterPro" id="IPR013486">
    <property type="entry name" value="SpoIID/LytB"/>
</dbReference>
<feature type="domain" description="Sporulation stage II protein D amidase enhancer LytB N-terminal" evidence="2">
    <location>
        <begin position="271"/>
        <end position="361"/>
    </location>
</feature>
<evidence type="ECO:0000256" key="1">
    <source>
        <dbReference type="SAM" id="Phobius"/>
    </source>
</evidence>
<dbReference type="GO" id="GO:0030435">
    <property type="term" value="P:sporulation resulting in formation of a cellular spore"/>
    <property type="evidence" value="ECO:0007669"/>
    <property type="project" value="InterPro"/>
</dbReference>
<feature type="transmembrane region" description="Helical" evidence="1">
    <location>
        <begin position="52"/>
        <end position="75"/>
    </location>
</feature>
<dbReference type="NCBIfam" id="TIGR02669">
    <property type="entry name" value="SpoIID_LytB"/>
    <property type="match status" value="1"/>
</dbReference>